<dbReference type="PRINTS" id="PR00364">
    <property type="entry name" value="DISEASERSIST"/>
</dbReference>
<comment type="caution">
    <text evidence="9">The sequence shown here is derived from an EMBL/GenBank/DDBJ whole genome shotgun (WGS) entry which is preliminary data.</text>
</comment>
<dbReference type="Pfam" id="PF00931">
    <property type="entry name" value="NB-ARC"/>
    <property type="match status" value="1"/>
</dbReference>
<evidence type="ECO:0000313" key="9">
    <source>
        <dbReference type="EMBL" id="KAK4564699.1"/>
    </source>
</evidence>
<evidence type="ECO:0000259" key="7">
    <source>
        <dbReference type="Pfam" id="PF00931"/>
    </source>
</evidence>
<sequence>MDVASFSRDALECFCRPVLQEIDYLLHYTKNINEFKDQAQRLNAVVSDVKYAVEQAERNREGIKNEVQVWLQRANEKATEAQNLLDNEEQANRNHRCACACCSPDWLSRHKLSKQAVSIGKEMGVICEEKKIFEIVSLPAIPEPTAPAPAGHFMSFKSTKNAMEDILKALKDDNNNTNIIGVHGMGGVGKTTMVKQVAEKVMTEGHFHRVVMATVSQSVNLKKIQSSIADGLELLLKKKSDEGRAKELREKIMADKSILVILDDVWEWIDPSSIGIPIGSDLEACKSKILLTTRRERVCNSMGCKENRIHLNILSPEDSWDLFIKTAGTVFDSTEFEAVAREVAGECQGLPLALVTVARALGDKDEEEWKKAARRLKRSVSPNPDHQEKVTECIKLSYDFLKDREAKACFWMYGMGLRLFHHVDTLDEARGDADTFTKNLSDSGLLLKCDEDAFVKMHDVVHDSAKLISSSGNEELFMAQAGSALEEWPRRDTRFESYTAVSVMFNDIKRLPDEPLCPKLQALLLQENKNLREIPSGFFNRINTLEVLDISGLPVLSLPPSIRLLENLCTLYMDRCKSKDISILGGLKKLEILSLNKSFINSFPEELAELTELRMLDMRSCAYIQTISPNIISRLLGLEELYLQGSFCQWGNWVEGTNEERNASLEELINLPQLTVLKIDIEGVNCLPRNVNFGPKWEKFDICINGSLFNRLLNSNLSILKRVRTRTLFIDTTMSTLPDWFIKAAAEKAEMIIYSWCWNLKNILVEYDKGRLFGLKCLYVQQSNSEQCLIPLAAEGIPNTPVFEKLLELHVHNMESVKEICVGQLPPGSFEKLKFLEVQQCKVNNLEILKVTGNSIKEVFGFEGLEEGRRYLERLKELRLDNLSELASIWRGTCHLADFRNVKTVIVIKCIKLKFLFSPTMSQGLLQLEELWVEDCSDLDEIIQKDGGITLDKITLSRLKTLALQNLALLCPFLEHLHVRDCPNFRTSNFHSSKQVHFNNERHYNLLKKRYVSSMVFLTFSFLSTFIFLM</sequence>
<dbReference type="GO" id="GO:0005524">
    <property type="term" value="F:ATP binding"/>
    <property type="evidence" value="ECO:0007669"/>
    <property type="project" value="UniProtKB-KW"/>
</dbReference>
<evidence type="ECO:0000256" key="2">
    <source>
        <dbReference type="ARBA" id="ARBA00022741"/>
    </source>
</evidence>
<reference evidence="9 10" key="1">
    <citation type="journal article" date="2023" name="G3 (Bethesda)">
        <title>A haplotype-resolved chromosome-scale genome for Quercus rubra L. provides insights into the genetics of adaptive traits for red oak species.</title>
        <authorList>
            <person name="Kapoor B."/>
            <person name="Jenkins J."/>
            <person name="Schmutz J."/>
            <person name="Zhebentyayeva T."/>
            <person name="Kuelheim C."/>
            <person name="Coggeshall M."/>
            <person name="Heim C."/>
            <person name="Lasky J.R."/>
            <person name="Leites L."/>
            <person name="Islam-Faridi N."/>
            <person name="Romero-Severson J."/>
            <person name="DeLeo V.L."/>
            <person name="Lucas S.M."/>
            <person name="Lazic D."/>
            <person name="Gailing O."/>
            <person name="Carlson J."/>
            <person name="Staton M."/>
        </authorList>
    </citation>
    <scope>NUCLEOTIDE SEQUENCE [LARGE SCALE GENOMIC DNA]</scope>
    <source>
        <strain evidence="9">Pseudo-F2</strain>
    </source>
</reference>
<comment type="similarity">
    <text evidence="1">Belongs to the disease resistance NB-LRR family.</text>
</comment>
<dbReference type="SUPFAM" id="SSF52540">
    <property type="entry name" value="P-loop containing nucleoside triphosphate hydrolases"/>
    <property type="match status" value="1"/>
</dbReference>
<gene>
    <name evidence="9" type="ORF">RGQ29_006677</name>
</gene>
<dbReference type="Gene3D" id="3.40.50.300">
    <property type="entry name" value="P-loop containing nucleotide triphosphate hydrolases"/>
    <property type="match status" value="1"/>
</dbReference>
<evidence type="ECO:0000256" key="5">
    <source>
        <dbReference type="SAM" id="Coils"/>
    </source>
</evidence>
<dbReference type="Gene3D" id="1.10.8.430">
    <property type="entry name" value="Helical domain of apoptotic protease-activating factors"/>
    <property type="match status" value="1"/>
</dbReference>
<name>A0AAN7E8V6_QUERU</name>
<dbReference type="InterPro" id="IPR032675">
    <property type="entry name" value="LRR_dom_sf"/>
</dbReference>
<keyword evidence="3" id="KW-0611">Plant defense</keyword>
<dbReference type="InterPro" id="IPR002182">
    <property type="entry name" value="NB-ARC"/>
</dbReference>
<dbReference type="InterPro" id="IPR027417">
    <property type="entry name" value="P-loop_NTPase"/>
</dbReference>
<keyword evidence="2" id="KW-0547">Nucleotide-binding</keyword>
<dbReference type="FunFam" id="3.40.50.300:FF:001091">
    <property type="entry name" value="Probable disease resistance protein At1g61300"/>
    <property type="match status" value="1"/>
</dbReference>
<dbReference type="PANTHER" id="PTHR33463:SF218">
    <property type="entry name" value="DISEASE RESISTANCE PROTEIN RPS2-LIKE"/>
    <property type="match status" value="1"/>
</dbReference>
<evidence type="ECO:0000313" key="10">
    <source>
        <dbReference type="Proteomes" id="UP001324115"/>
    </source>
</evidence>
<organism evidence="9 10">
    <name type="scientific">Quercus rubra</name>
    <name type="common">Northern red oak</name>
    <name type="synonym">Quercus borealis</name>
    <dbReference type="NCBI Taxonomy" id="3512"/>
    <lineage>
        <taxon>Eukaryota</taxon>
        <taxon>Viridiplantae</taxon>
        <taxon>Streptophyta</taxon>
        <taxon>Embryophyta</taxon>
        <taxon>Tracheophyta</taxon>
        <taxon>Spermatophyta</taxon>
        <taxon>Magnoliopsida</taxon>
        <taxon>eudicotyledons</taxon>
        <taxon>Gunneridae</taxon>
        <taxon>Pentapetalae</taxon>
        <taxon>rosids</taxon>
        <taxon>fabids</taxon>
        <taxon>Fagales</taxon>
        <taxon>Fagaceae</taxon>
        <taxon>Quercus</taxon>
    </lineage>
</organism>
<feature type="domain" description="NB-ARC" evidence="7">
    <location>
        <begin position="161"/>
        <end position="327"/>
    </location>
</feature>
<keyword evidence="6" id="KW-1133">Transmembrane helix</keyword>
<dbReference type="GO" id="GO:0006952">
    <property type="term" value="P:defense response"/>
    <property type="evidence" value="ECO:0007669"/>
    <property type="project" value="UniProtKB-KW"/>
</dbReference>
<keyword evidence="10" id="KW-1185">Reference proteome</keyword>
<evidence type="ECO:0000256" key="4">
    <source>
        <dbReference type="ARBA" id="ARBA00022840"/>
    </source>
</evidence>
<evidence type="ECO:0000256" key="1">
    <source>
        <dbReference type="ARBA" id="ARBA00008894"/>
    </source>
</evidence>
<dbReference type="InterPro" id="IPR050905">
    <property type="entry name" value="Plant_NBS-LRR"/>
</dbReference>
<dbReference type="Gene3D" id="3.80.10.10">
    <property type="entry name" value="Ribonuclease Inhibitor"/>
    <property type="match status" value="2"/>
</dbReference>
<dbReference type="SUPFAM" id="SSF52058">
    <property type="entry name" value="L domain-like"/>
    <property type="match status" value="1"/>
</dbReference>
<dbReference type="InterPro" id="IPR057135">
    <property type="entry name" value="At4g27190-like_LRR"/>
</dbReference>
<dbReference type="EMBL" id="JAXUIC010000011">
    <property type="protein sequence ID" value="KAK4564699.1"/>
    <property type="molecule type" value="Genomic_DNA"/>
</dbReference>
<keyword evidence="4" id="KW-0067">ATP-binding</keyword>
<dbReference type="Proteomes" id="UP001324115">
    <property type="component" value="Unassembled WGS sequence"/>
</dbReference>
<feature type="coiled-coil region" evidence="5">
    <location>
        <begin position="39"/>
        <end position="98"/>
    </location>
</feature>
<evidence type="ECO:0000256" key="3">
    <source>
        <dbReference type="ARBA" id="ARBA00022821"/>
    </source>
</evidence>
<keyword evidence="6" id="KW-0472">Membrane</keyword>
<dbReference type="GO" id="GO:0043531">
    <property type="term" value="F:ADP binding"/>
    <property type="evidence" value="ECO:0007669"/>
    <property type="project" value="InterPro"/>
</dbReference>
<proteinExistence type="inferred from homology"/>
<evidence type="ECO:0008006" key="11">
    <source>
        <dbReference type="Google" id="ProtNLM"/>
    </source>
</evidence>
<keyword evidence="6" id="KW-0812">Transmembrane</keyword>
<dbReference type="PANTHER" id="PTHR33463">
    <property type="entry name" value="NB-ARC DOMAIN-CONTAINING PROTEIN-RELATED"/>
    <property type="match status" value="1"/>
</dbReference>
<dbReference type="AlphaFoldDB" id="A0AAN7E8V6"/>
<dbReference type="InterPro" id="IPR042197">
    <property type="entry name" value="Apaf_helical"/>
</dbReference>
<evidence type="ECO:0000259" key="8">
    <source>
        <dbReference type="Pfam" id="PF23247"/>
    </source>
</evidence>
<evidence type="ECO:0000256" key="6">
    <source>
        <dbReference type="SAM" id="Phobius"/>
    </source>
</evidence>
<feature type="transmembrane region" description="Helical" evidence="6">
    <location>
        <begin position="1011"/>
        <end position="1029"/>
    </location>
</feature>
<keyword evidence="5" id="KW-0175">Coiled coil</keyword>
<feature type="domain" description="Disease resistance protein At4g27190-like leucine-rich repeats" evidence="8">
    <location>
        <begin position="806"/>
        <end position="936"/>
    </location>
</feature>
<protein>
    <recommendedName>
        <fullName evidence="11">AAA+ ATPase domain-containing protein</fullName>
    </recommendedName>
</protein>
<accession>A0AAN7E8V6</accession>
<dbReference type="Pfam" id="PF23247">
    <property type="entry name" value="LRR_RPS2"/>
    <property type="match status" value="1"/>
</dbReference>